<dbReference type="Proteomes" id="UP001626550">
    <property type="component" value="Unassembled WGS sequence"/>
</dbReference>
<evidence type="ECO:0000313" key="2">
    <source>
        <dbReference type="EMBL" id="KAL3316339.1"/>
    </source>
</evidence>
<comment type="caution">
    <text evidence="2">The sequence shown here is derived from an EMBL/GenBank/DDBJ whole genome shotgun (WGS) entry which is preliminary data.</text>
</comment>
<dbReference type="EMBL" id="JBJKFK010000556">
    <property type="protein sequence ID" value="KAL3316339.1"/>
    <property type="molecule type" value="Genomic_DNA"/>
</dbReference>
<keyword evidence="3" id="KW-1185">Reference proteome</keyword>
<evidence type="ECO:0000256" key="1">
    <source>
        <dbReference type="SAM" id="MobiDB-lite"/>
    </source>
</evidence>
<name>A0ABD2Q9X9_9PLAT</name>
<sequence length="313" mass="36163">MKPTVDHACRHSSPYHSAARKPLSYGSNTLRRDYEPASYANTTLRRDYKSSSVQDTWTSPNESRSYKSIAFKDPHYRVTCGHSPIRPISGELNEDTLRKAFPSCSCDPHPHRHPEFSRHKSLSSSFRSPLKLQPCTCFPLSQISQTNLNFENQYMSQHRPYQCTAVERAPSFKMQQPTAPNNHCAFNSGTLRRSVRRNDPPTHNAQNAWNEYELEPEVMHELEKYFPSLFHGFLPACELKNALKIAGLDLAGHEIRELEEDLIHCHDGKIPIHTFTEIYSHVKEIKDQSKTFKRENILKERPDLRVRFIATTE</sequence>
<feature type="region of interest" description="Disordered" evidence="1">
    <location>
        <begin position="1"/>
        <end position="29"/>
    </location>
</feature>
<dbReference type="AlphaFoldDB" id="A0ABD2Q9X9"/>
<protein>
    <submittedName>
        <fullName evidence="2">Uncharacterized protein</fullName>
    </submittedName>
</protein>
<organism evidence="2 3">
    <name type="scientific">Cichlidogyrus casuarinus</name>
    <dbReference type="NCBI Taxonomy" id="1844966"/>
    <lineage>
        <taxon>Eukaryota</taxon>
        <taxon>Metazoa</taxon>
        <taxon>Spiralia</taxon>
        <taxon>Lophotrochozoa</taxon>
        <taxon>Platyhelminthes</taxon>
        <taxon>Monogenea</taxon>
        <taxon>Monopisthocotylea</taxon>
        <taxon>Dactylogyridea</taxon>
        <taxon>Ancyrocephalidae</taxon>
        <taxon>Cichlidogyrus</taxon>
    </lineage>
</organism>
<gene>
    <name evidence="2" type="ORF">Ciccas_005012</name>
</gene>
<accession>A0ABD2Q9X9</accession>
<evidence type="ECO:0000313" key="3">
    <source>
        <dbReference type="Proteomes" id="UP001626550"/>
    </source>
</evidence>
<reference evidence="2 3" key="1">
    <citation type="submission" date="2024-11" db="EMBL/GenBank/DDBJ databases">
        <title>Adaptive evolution of stress response genes in parasites aligns with host niche diversity.</title>
        <authorList>
            <person name="Hahn C."/>
            <person name="Resl P."/>
        </authorList>
    </citation>
    <scope>NUCLEOTIDE SEQUENCE [LARGE SCALE GENOMIC DNA]</scope>
    <source>
        <strain evidence="2">EGGRZ-B1_66</strain>
        <tissue evidence="2">Body</tissue>
    </source>
</reference>
<proteinExistence type="predicted"/>